<evidence type="ECO:0000313" key="6">
    <source>
        <dbReference type="Proteomes" id="UP000401273"/>
    </source>
</evidence>
<organism evidence="2 6">
    <name type="scientific">Listeria monocytogenes</name>
    <dbReference type="NCBI Taxonomy" id="1639"/>
    <lineage>
        <taxon>Bacteria</taxon>
        <taxon>Bacillati</taxon>
        <taxon>Bacillota</taxon>
        <taxon>Bacilli</taxon>
        <taxon>Bacillales</taxon>
        <taxon>Listeriaceae</taxon>
        <taxon>Listeria</taxon>
    </lineage>
</organism>
<proteinExistence type="predicted"/>
<evidence type="ECO:0000313" key="4">
    <source>
        <dbReference type="Proteomes" id="UP000352246"/>
    </source>
</evidence>
<accession>A0A3T1RD66</accession>
<dbReference type="Pfam" id="PF13671">
    <property type="entry name" value="AAA_33"/>
    <property type="match status" value="1"/>
</dbReference>
<dbReference type="Proteomes" id="UP000352246">
    <property type="component" value="Unassembled WGS sequence"/>
</dbReference>
<dbReference type="EMBL" id="AAAQOE010000005">
    <property type="protein sequence ID" value="EAE1096926.1"/>
    <property type="molecule type" value="Genomic_DNA"/>
</dbReference>
<keyword evidence="3" id="KW-0547">Nucleotide-binding</keyword>
<sequence length="213" mass="25110">MIDSFSTTNSNIADRLFHKYFSTLKKNNSNCKPSFIMFIGVPGVGKTTISKIFETNYSFKSIATDEIKYNLQQMGIEYTIEDLFDIQKLMFMKLAEYRVNIISDSNSAKNWQREILINFCKRYRYIFKIVYLTCEREILNKRLFIRKINYLPKRNYVSSDKLNYYINEIEIPNSCSLTIDTGKTSLKQIRDIVDKFIDREGITYEQKTNGSSK</sequence>
<dbReference type="Gene3D" id="3.40.50.300">
    <property type="entry name" value="P-loop containing nucleotide triphosphate hydrolases"/>
    <property type="match status" value="1"/>
</dbReference>
<name>A0A3T1RD66_LISMN</name>
<evidence type="ECO:0000313" key="1">
    <source>
        <dbReference type="EMBL" id="EAE1096926.1"/>
    </source>
</evidence>
<dbReference type="EMBL" id="AAARLF010000017">
    <property type="protein sequence ID" value="EAE2899282.1"/>
    <property type="molecule type" value="Genomic_DNA"/>
</dbReference>
<evidence type="ECO:0000313" key="2">
    <source>
        <dbReference type="EMBL" id="EAE2899282.1"/>
    </source>
</evidence>
<evidence type="ECO:0000313" key="5">
    <source>
        <dbReference type="Proteomes" id="UP000355989"/>
    </source>
</evidence>
<comment type="caution">
    <text evidence="2">The sequence shown here is derived from an EMBL/GenBank/DDBJ whole genome shotgun (WGS) entry which is preliminary data.</text>
</comment>
<dbReference type="Proteomes" id="UP000355989">
    <property type="component" value="Unassembled WGS sequence"/>
</dbReference>
<dbReference type="RefSeq" id="WP_003722951.1">
    <property type="nucleotide sequence ID" value="NZ_CP019617.1"/>
</dbReference>
<dbReference type="GO" id="GO:0005524">
    <property type="term" value="F:ATP binding"/>
    <property type="evidence" value="ECO:0007669"/>
    <property type="project" value="UniProtKB-KW"/>
</dbReference>
<dbReference type="SUPFAM" id="SSF52540">
    <property type="entry name" value="P-loop containing nucleoside triphosphate hydrolases"/>
    <property type="match status" value="1"/>
</dbReference>
<evidence type="ECO:0000313" key="3">
    <source>
        <dbReference type="EMBL" id="ECH7212135.1"/>
    </source>
</evidence>
<dbReference type="AlphaFoldDB" id="A0A3T1RD66"/>
<protein>
    <submittedName>
        <fullName evidence="3">ATP-binding protein</fullName>
    </submittedName>
</protein>
<reference evidence="2 6" key="2">
    <citation type="submission" date="2019-03" db="EMBL/GenBank/DDBJ databases">
        <authorList>
            <person name="Ashton P.M."/>
            <person name="Dallman T."/>
            <person name="Nair S."/>
            <person name="De Pinna E."/>
            <person name="Peters T."/>
            <person name="Grant K."/>
        </authorList>
    </citation>
    <scope>NUCLEOTIDE SEQUENCE [LARGE SCALE GENOMIC DNA]</scope>
    <source>
        <strain evidence="2">RL15000271</strain>
    </source>
</reference>
<reference evidence="1 5" key="1">
    <citation type="submission" date="2018-06" db="EMBL/GenBank/DDBJ databases">
        <authorList>
            <consortium name="GenomeTrakr: Next Generation Sequencing Network for Food Pathogen Tracability"/>
        </authorList>
    </citation>
    <scope>NUCLEOTIDE SEQUENCE [LARGE SCALE GENOMIC DNA]</scope>
    <source>
        <strain evidence="3 4">FDA00014472</strain>
        <strain evidence="1 5">FLAG-78586</strain>
    </source>
</reference>
<dbReference type="InterPro" id="IPR027417">
    <property type="entry name" value="P-loop_NTPase"/>
</dbReference>
<dbReference type="Proteomes" id="UP000401273">
    <property type="component" value="Unassembled WGS sequence"/>
</dbReference>
<gene>
    <name evidence="1" type="ORF">APD94_13225</name>
    <name evidence="2" type="ORF">E1W43_15215</name>
    <name evidence="3" type="ORF">FPL45_12415</name>
</gene>
<dbReference type="EMBL" id="AAISWI010000012">
    <property type="protein sequence ID" value="ECH7212135.1"/>
    <property type="molecule type" value="Genomic_DNA"/>
</dbReference>
<keyword evidence="3" id="KW-0067">ATP-binding</keyword>